<keyword evidence="5" id="KW-1185">Reference proteome</keyword>
<reference evidence="4 5" key="1">
    <citation type="submission" date="2020-07" db="EMBL/GenBank/DDBJ databases">
        <authorList>
            <person name="Zhuang K."/>
            <person name="Ran Y."/>
        </authorList>
    </citation>
    <scope>NUCLEOTIDE SEQUENCE [LARGE SCALE GENOMIC DNA]</scope>
    <source>
        <strain evidence="4 5">WCH-YHL-001</strain>
    </source>
</reference>
<sequence>MDASTRTGERSGADARKPVVVGVDGSPAALRAVRWAVTEVIARPAPLRLVLVLPDIDKPAFRPGGGKHRAALGTLAAARRAALSHWSQAGVTEPLDLTDEVVWGQADRVLTTLSRDAAWVALGCADIGFFSHMVLGSTALAVSRDAYCPVALVRRAEIESGPVLVVVNAWYTAKPALLAGFRAARARGDAVVVARIWQGRTWTGAFHYGGRVPVVPDAQIAHTLRDFPTVTVRPVTVVGDAVETIAYMSAGASLIVIGHDVNRDHPERMAPVTRELIRHAPCPVLLMPDSPDAADRSARSARSSSLPLTR</sequence>
<feature type="domain" description="UspA" evidence="3">
    <location>
        <begin position="162"/>
        <end position="287"/>
    </location>
</feature>
<dbReference type="RefSeq" id="WP_181579762.1">
    <property type="nucleotide sequence ID" value="NZ_CP059399.1"/>
</dbReference>
<dbReference type="Proteomes" id="UP000515512">
    <property type="component" value="Chromosome"/>
</dbReference>
<dbReference type="AlphaFoldDB" id="A0A7D6VEY1"/>
<dbReference type="InterPro" id="IPR006016">
    <property type="entry name" value="UspA"/>
</dbReference>
<gene>
    <name evidence="4" type="ORF">H0264_24800</name>
</gene>
<evidence type="ECO:0000256" key="2">
    <source>
        <dbReference type="SAM" id="MobiDB-lite"/>
    </source>
</evidence>
<name>A0A7D6VEY1_9NOCA</name>
<organism evidence="4 5">
    <name type="scientific">Nocardia huaxiensis</name>
    <dbReference type="NCBI Taxonomy" id="2755382"/>
    <lineage>
        <taxon>Bacteria</taxon>
        <taxon>Bacillati</taxon>
        <taxon>Actinomycetota</taxon>
        <taxon>Actinomycetes</taxon>
        <taxon>Mycobacteriales</taxon>
        <taxon>Nocardiaceae</taxon>
        <taxon>Nocardia</taxon>
    </lineage>
</organism>
<feature type="domain" description="UspA" evidence="3">
    <location>
        <begin position="17"/>
        <end position="154"/>
    </location>
</feature>
<dbReference type="PRINTS" id="PR01438">
    <property type="entry name" value="UNVRSLSTRESS"/>
</dbReference>
<dbReference type="InterPro" id="IPR006015">
    <property type="entry name" value="Universal_stress_UspA"/>
</dbReference>
<accession>A0A7D6VEY1</accession>
<proteinExistence type="inferred from homology"/>
<evidence type="ECO:0000259" key="3">
    <source>
        <dbReference type="Pfam" id="PF00582"/>
    </source>
</evidence>
<evidence type="ECO:0000256" key="1">
    <source>
        <dbReference type="ARBA" id="ARBA00008791"/>
    </source>
</evidence>
<dbReference type="PANTHER" id="PTHR46553:SF3">
    <property type="entry name" value="ADENINE NUCLEOTIDE ALPHA HYDROLASES-LIKE SUPERFAMILY PROTEIN"/>
    <property type="match status" value="1"/>
</dbReference>
<feature type="compositionally biased region" description="Low complexity" evidence="2">
    <location>
        <begin position="300"/>
        <end position="310"/>
    </location>
</feature>
<dbReference type="PANTHER" id="PTHR46553">
    <property type="entry name" value="ADENINE NUCLEOTIDE ALPHA HYDROLASES-LIKE SUPERFAMILY PROTEIN"/>
    <property type="match status" value="1"/>
</dbReference>
<evidence type="ECO:0000313" key="5">
    <source>
        <dbReference type="Proteomes" id="UP000515512"/>
    </source>
</evidence>
<dbReference type="EMBL" id="CP059399">
    <property type="protein sequence ID" value="QLY28556.1"/>
    <property type="molecule type" value="Genomic_DNA"/>
</dbReference>
<evidence type="ECO:0000313" key="4">
    <source>
        <dbReference type="EMBL" id="QLY28556.1"/>
    </source>
</evidence>
<dbReference type="InterPro" id="IPR014729">
    <property type="entry name" value="Rossmann-like_a/b/a_fold"/>
</dbReference>
<protein>
    <submittedName>
        <fullName evidence="4">Universal stress protein</fullName>
    </submittedName>
</protein>
<dbReference type="Pfam" id="PF00582">
    <property type="entry name" value="Usp"/>
    <property type="match status" value="2"/>
</dbReference>
<comment type="similarity">
    <text evidence="1">Belongs to the universal stress protein A family.</text>
</comment>
<dbReference type="Gene3D" id="3.40.50.620">
    <property type="entry name" value="HUPs"/>
    <property type="match status" value="2"/>
</dbReference>
<dbReference type="SUPFAM" id="SSF52402">
    <property type="entry name" value="Adenine nucleotide alpha hydrolases-like"/>
    <property type="match status" value="2"/>
</dbReference>
<feature type="region of interest" description="Disordered" evidence="2">
    <location>
        <begin position="288"/>
        <end position="310"/>
    </location>
</feature>
<dbReference type="KEGG" id="nhu:H0264_24800"/>